<dbReference type="InterPro" id="IPR000551">
    <property type="entry name" value="MerR-type_HTH_dom"/>
</dbReference>
<keyword evidence="1" id="KW-0805">Transcription regulation</keyword>
<dbReference type="SUPFAM" id="SSF46955">
    <property type="entry name" value="Putative DNA-binding domain"/>
    <property type="match status" value="1"/>
</dbReference>
<dbReference type="InterPro" id="IPR009061">
    <property type="entry name" value="DNA-bd_dom_put_sf"/>
</dbReference>
<dbReference type="Pfam" id="PF10069">
    <property type="entry name" value="DICT"/>
    <property type="match status" value="1"/>
</dbReference>
<dbReference type="Proteomes" id="UP001284601">
    <property type="component" value="Unassembled WGS sequence"/>
</dbReference>
<dbReference type="EMBL" id="JAWSTH010000015">
    <property type="protein sequence ID" value="MDW5594301.1"/>
    <property type="molecule type" value="Genomic_DNA"/>
</dbReference>
<evidence type="ECO:0000256" key="2">
    <source>
        <dbReference type="ARBA" id="ARBA00023125"/>
    </source>
</evidence>
<evidence type="ECO:0000313" key="6">
    <source>
        <dbReference type="Proteomes" id="UP001284601"/>
    </source>
</evidence>
<dbReference type="InterPro" id="IPR033415">
    <property type="entry name" value="CHASE6_C"/>
</dbReference>
<comment type="caution">
    <text evidence="5">The sequence shown here is derived from an EMBL/GenBank/DDBJ whole genome shotgun (WGS) entry which is preliminary data.</text>
</comment>
<dbReference type="PANTHER" id="PTHR30204">
    <property type="entry name" value="REDOX-CYCLING DRUG-SENSING TRANSCRIPTIONAL ACTIVATOR SOXR"/>
    <property type="match status" value="1"/>
</dbReference>
<evidence type="ECO:0000313" key="5">
    <source>
        <dbReference type="EMBL" id="MDW5594301.1"/>
    </source>
</evidence>
<reference evidence="6" key="1">
    <citation type="submission" date="2023-07" db="EMBL/GenBank/DDBJ databases">
        <title>Conexibacter stalactiti sp. nov., isolated from stalactites in a lava cave and emended description of the genus Conexibacter.</title>
        <authorList>
            <person name="Lee S.D."/>
        </authorList>
    </citation>
    <scope>NUCLEOTIDE SEQUENCE [LARGE SCALE GENOMIC DNA]</scope>
    <source>
        <strain evidence="6">KCTC 39840</strain>
    </source>
</reference>
<dbReference type="Pfam" id="PF17150">
    <property type="entry name" value="CHASE6_C"/>
    <property type="match status" value="1"/>
</dbReference>
<accession>A0ABU4HLX3</accession>
<sequence length="285" mass="31584">MARLSIGEVSAQTGVGEGTLRMWEQRYGFPTPERTAAGARRYSERDVELIRQIARDRDRGLAMRAAIARAQQPSGRDVSVFAAMRREVPGLIPQRLSKWALVAISRAIEDESLAAAERPVVLATFQRERFYRHVERRWEELARTARLAVVLADFPAPEMPLWKPIEVPIAPDVPLVREWALVVDAAGYAACLSAWEIPDQEEVADQDRLFEAIWTVEPDAVREAARVLLRTAVANGPELLGNAERLLDDVPPARADAVRQLNALTNRMVGYVARAGVAAPPATPV</sequence>
<evidence type="ECO:0000256" key="1">
    <source>
        <dbReference type="ARBA" id="ARBA00023015"/>
    </source>
</evidence>
<evidence type="ECO:0000259" key="4">
    <source>
        <dbReference type="PROSITE" id="PS50937"/>
    </source>
</evidence>
<dbReference type="Gene3D" id="1.10.1660.10">
    <property type="match status" value="1"/>
</dbReference>
<keyword evidence="3" id="KW-0804">Transcription</keyword>
<feature type="domain" description="HTH merR-type" evidence="4">
    <location>
        <begin position="3"/>
        <end position="73"/>
    </location>
</feature>
<dbReference type="InterPro" id="IPR047057">
    <property type="entry name" value="MerR_fam"/>
</dbReference>
<dbReference type="Pfam" id="PF13411">
    <property type="entry name" value="MerR_1"/>
    <property type="match status" value="1"/>
</dbReference>
<reference evidence="5 6" key="2">
    <citation type="submission" date="2023-10" db="EMBL/GenBank/DDBJ databases">
        <authorList>
            <person name="Han X.F."/>
        </authorList>
    </citation>
    <scope>NUCLEOTIDE SEQUENCE [LARGE SCALE GENOMIC DNA]</scope>
    <source>
        <strain evidence="5 6">KCTC 39840</strain>
    </source>
</reference>
<dbReference type="InterPro" id="IPR019278">
    <property type="entry name" value="DICT_dom"/>
</dbReference>
<organism evidence="5 6">
    <name type="scientific">Conexibacter stalactiti</name>
    <dbReference type="NCBI Taxonomy" id="1940611"/>
    <lineage>
        <taxon>Bacteria</taxon>
        <taxon>Bacillati</taxon>
        <taxon>Actinomycetota</taxon>
        <taxon>Thermoleophilia</taxon>
        <taxon>Solirubrobacterales</taxon>
        <taxon>Conexibacteraceae</taxon>
        <taxon>Conexibacter</taxon>
    </lineage>
</organism>
<proteinExistence type="predicted"/>
<keyword evidence="2" id="KW-0238">DNA-binding</keyword>
<dbReference type="SMART" id="SM00422">
    <property type="entry name" value="HTH_MERR"/>
    <property type="match status" value="1"/>
</dbReference>
<keyword evidence="6" id="KW-1185">Reference proteome</keyword>
<dbReference type="PANTHER" id="PTHR30204:SF67">
    <property type="entry name" value="HTH-TYPE TRANSCRIPTIONAL REGULATOR MLRA-RELATED"/>
    <property type="match status" value="1"/>
</dbReference>
<gene>
    <name evidence="5" type="ORF">R7226_08135</name>
</gene>
<protein>
    <submittedName>
        <fullName evidence="5">DICT sensory domain-containing protein</fullName>
    </submittedName>
</protein>
<dbReference type="PROSITE" id="PS50937">
    <property type="entry name" value="HTH_MERR_2"/>
    <property type="match status" value="1"/>
</dbReference>
<dbReference type="RefSeq" id="WP_318596572.1">
    <property type="nucleotide sequence ID" value="NZ_JAWSTH010000015.1"/>
</dbReference>
<name>A0ABU4HLX3_9ACTN</name>
<evidence type="ECO:0000256" key="3">
    <source>
        <dbReference type="ARBA" id="ARBA00023163"/>
    </source>
</evidence>